<dbReference type="InterPro" id="IPR018606">
    <property type="entry name" value="Arb1"/>
</dbReference>
<evidence type="ECO:0000313" key="2">
    <source>
        <dbReference type="EMBL" id="TFK43955.1"/>
    </source>
</evidence>
<reference evidence="2 3" key="1">
    <citation type="journal article" date="2019" name="Nat. Ecol. Evol.">
        <title>Megaphylogeny resolves global patterns of mushroom evolution.</title>
        <authorList>
            <person name="Varga T."/>
            <person name="Krizsan K."/>
            <person name="Foldi C."/>
            <person name="Dima B."/>
            <person name="Sanchez-Garcia M."/>
            <person name="Sanchez-Ramirez S."/>
            <person name="Szollosi G.J."/>
            <person name="Szarkandi J.G."/>
            <person name="Papp V."/>
            <person name="Albert L."/>
            <person name="Andreopoulos W."/>
            <person name="Angelini C."/>
            <person name="Antonin V."/>
            <person name="Barry K.W."/>
            <person name="Bougher N.L."/>
            <person name="Buchanan P."/>
            <person name="Buyck B."/>
            <person name="Bense V."/>
            <person name="Catcheside P."/>
            <person name="Chovatia M."/>
            <person name="Cooper J."/>
            <person name="Damon W."/>
            <person name="Desjardin D."/>
            <person name="Finy P."/>
            <person name="Geml J."/>
            <person name="Haridas S."/>
            <person name="Hughes K."/>
            <person name="Justo A."/>
            <person name="Karasinski D."/>
            <person name="Kautmanova I."/>
            <person name="Kiss B."/>
            <person name="Kocsube S."/>
            <person name="Kotiranta H."/>
            <person name="LaButti K.M."/>
            <person name="Lechner B.E."/>
            <person name="Liimatainen K."/>
            <person name="Lipzen A."/>
            <person name="Lukacs Z."/>
            <person name="Mihaltcheva S."/>
            <person name="Morgado L.N."/>
            <person name="Niskanen T."/>
            <person name="Noordeloos M.E."/>
            <person name="Ohm R.A."/>
            <person name="Ortiz-Santana B."/>
            <person name="Ovrebo C."/>
            <person name="Racz N."/>
            <person name="Riley R."/>
            <person name="Savchenko A."/>
            <person name="Shiryaev A."/>
            <person name="Soop K."/>
            <person name="Spirin V."/>
            <person name="Szebenyi C."/>
            <person name="Tomsovsky M."/>
            <person name="Tulloss R.E."/>
            <person name="Uehling J."/>
            <person name="Grigoriev I.V."/>
            <person name="Vagvolgyi C."/>
            <person name="Papp T."/>
            <person name="Martin F.M."/>
            <person name="Miettinen O."/>
            <person name="Hibbett D.S."/>
            <person name="Nagy L.G."/>
        </authorList>
    </citation>
    <scope>NUCLEOTIDE SEQUENCE [LARGE SCALE GENOMIC DNA]</scope>
    <source>
        <strain evidence="2 3">CBS 166.37</strain>
    </source>
</reference>
<feature type="compositionally biased region" description="Basic residues" evidence="1">
    <location>
        <begin position="615"/>
        <end position="626"/>
    </location>
</feature>
<feature type="region of interest" description="Disordered" evidence="1">
    <location>
        <begin position="604"/>
        <end position="626"/>
    </location>
</feature>
<dbReference type="EMBL" id="ML213591">
    <property type="protein sequence ID" value="TFK43955.1"/>
    <property type="molecule type" value="Genomic_DNA"/>
</dbReference>
<protein>
    <submittedName>
        <fullName evidence="2">Uncharacterized protein</fullName>
    </submittedName>
</protein>
<evidence type="ECO:0000256" key="1">
    <source>
        <dbReference type="SAM" id="MobiDB-lite"/>
    </source>
</evidence>
<evidence type="ECO:0000313" key="3">
    <source>
        <dbReference type="Proteomes" id="UP000308652"/>
    </source>
</evidence>
<proteinExistence type="predicted"/>
<dbReference type="AlphaFoldDB" id="A0A5C3MH21"/>
<dbReference type="Proteomes" id="UP000308652">
    <property type="component" value="Unassembled WGS sequence"/>
</dbReference>
<dbReference type="GO" id="GO:0031047">
    <property type="term" value="P:regulatory ncRNA-mediated gene silencing"/>
    <property type="evidence" value="ECO:0007669"/>
    <property type="project" value="InterPro"/>
</dbReference>
<sequence>MAVPQDQEKSIPSATRIKPKDGPIIKYPPFPPVPQGATIIPFKDFKEAGIQIFSSDDGEEVDGLGVPTVTLRVPHETDECKSDAKRKRHQAAEPPAAMPPSRTMPSSRPHRVYMRREWWEQWDEGEDLRVTSHAYNPQATRIDRMYQAATDFRLGRPWPPLQSRILYLWDQFRIFVGLLGVTPIWNRTDRPQPPLNEGSDEVMSDDEDEFESPYDSNPNLAVNEVHTEPENRKRYPARFRTRPPYAYYGEEPVPVDSDEAVRKLLDDENARKEEKLVTFLDDPETMTKVFFSSYMRKEGLIWTDRYLEFLPRILTFFFNFLLRNRVLPESTHERGLRRALEIVKLAFTELPLTSIVAKYLPDEFSLACTSCFGSFKKFAIELPIENDVQKFEEELKAANVEFIKPADIPVGETLKEILEDNLDGNVNFHRDDYDPSSFRFDDNQPSSSSVDIWLPKQYSLLPLLGPTALPLTHVSGVFESSMRRIKSFAGPLAHVPKSPVSNHLEPDAVELELERRFAKIILTPWTDWNDGGEMPELAVPTILTAPSGTAVQPDQKAPVVESKLKPHDPENDDITLLVHPSVLSALCEGMGMAGTWVQLARREDVDPEEKTKTTERRKRSKSKGKKTPTSYWYMEELCMTVPSFWTVVS</sequence>
<accession>A0A5C3MH21</accession>
<dbReference type="STRING" id="68775.A0A5C3MH21"/>
<organism evidence="2 3">
    <name type="scientific">Crucibulum laeve</name>
    <dbReference type="NCBI Taxonomy" id="68775"/>
    <lineage>
        <taxon>Eukaryota</taxon>
        <taxon>Fungi</taxon>
        <taxon>Dikarya</taxon>
        <taxon>Basidiomycota</taxon>
        <taxon>Agaricomycotina</taxon>
        <taxon>Agaricomycetes</taxon>
        <taxon>Agaricomycetidae</taxon>
        <taxon>Agaricales</taxon>
        <taxon>Agaricineae</taxon>
        <taxon>Nidulariaceae</taxon>
        <taxon>Crucibulum</taxon>
    </lineage>
</organism>
<feature type="region of interest" description="Disordered" evidence="1">
    <location>
        <begin position="187"/>
        <end position="221"/>
    </location>
</feature>
<feature type="compositionally biased region" description="Acidic residues" evidence="1">
    <location>
        <begin position="198"/>
        <end position="212"/>
    </location>
</feature>
<name>A0A5C3MH21_9AGAR</name>
<dbReference type="GO" id="GO:0033167">
    <property type="term" value="C:ARC complex"/>
    <property type="evidence" value="ECO:0007669"/>
    <property type="project" value="InterPro"/>
</dbReference>
<keyword evidence="3" id="KW-1185">Reference proteome</keyword>
<feature type="region of interest" description="Disordered" evidence="1">
    <location>
        <begin position="1"/>
        <end position="31"/>
    </location>
</feature>
<feature type="compositionally biased region" description="Basic and acidic residues" evidence="1">
    <location>
        <begin position="604"/>
        <end position="614"/>
    </location>
</feature>
<feature type="region of interest" description="Disordered" evidence="1">
    <location>
        <begin position="76"/>
        <end position="109"/>
    </location>
</feature>
<dbReference type="OrthoDB" id="435402at2759"/>
<dbReference type="Pfam" id="PF09692">
    <property type="entry name" value="Arb1"/>
    <property type="match status" value="1"/>
</dbReference>
<gene>
    <name evidence="2" type="ORF">BDQ12DRAFT_675853</name>
</gene>